<dbReference type="GO" id="GO:0016020">
    <property type="term" value="C:membrane"/>
    <property type="evidence" value="ECO:0007669"/>
    <property type="project" value="UniProtKB-SubCell"/>
</dbReference>
<proteinExistence type="inferred from homology"/>
<dbReference type="GeneID" id="108258817"/>
<dbReference type="GO" id="GO:0005164">
    <property type="term" value="F:tumor necrosis factor receptor binding"/>
    <property type="evidence" value="ECO:0007669"/>
    <property type="project" value="InterPro"/>
</dbReference>
<dbReference type="InterPro" id="IPR006052">
    <property type="entry name" value="TNF_dom"/>
</dbReference>
<evidence type="ECO:0000313" key="8">
    <source>
        <dbReference type="RefSeq" id="XP_053532210.1"/>
    </source>
</evidence>
<dbReference type="PANTHER" id="PTHR11471:SF56">
    <property type="entry name" value="TUMOR NECROSIS FACTOR LIGAND SUPERFAMILY MEMBER 14-LIKE"/>
    <property type="match status" value="1"/>
</dbReference>
<evidence type="ECO:0000313" key="7">
    <source>
        <dbReference type="Proteomes" id="UP000221080"/>
    </source>
</evidence>
<evidence type="ECO:0000256" key="3">
    <source>
        <dbReference type="ARBA" id="ARBA00022514"/>
    </source>
</evidence>
<comment type="similarity">
    <text evidence="2">Belongs to the tumor necrosis factor family.</text>
</comment>
<dbReference type="Proteomes" id="UP000221080">
    <property type="component" value="Chromosome 26"/>
</dbReference>
<keyword evidence="3" id="KW-0202">Cytokine</keyword>
<evidence type="ECO:0000256" key="2">
    <source>
        <dbReference type="ARBA" id="ARBA00008670"/>
    </source>
</evidence>
<evidence type="ECO:0000256" key="1">
    <source>
        <dbReference type="ARBA" id="ARBA00004370"/>
    </source>
</evidence>
<dbReference type="GO" id="GO:0006955">
    <property type="term" value="P:immune response"/>
    <property type="evidence" value="ECO:0007669"/>
    <property type="project" value="InterPro"/>
</dbReference>
<keyword evidence="7" id="KW-1185">Reference proteome</keyword>
<keyword evidence="5" id="KW-1133">Transmembrane helix</keyword>
<dbReference type="Gene3D" id="2.60.120.40">
    <property type="match status" value="1"/>
</dbReference>
<evidence type="ECO:0000259" key="6">
    <source>
        <dbReference type="PROSITE" id="PS50049"/>
    </source>
</evidence>
<dbReference type="GO" id="GO:0005125">
    <property type="term" value="F:cytokine activity"/>
    <property type="evidence" value="ECO:0007669"/>
    <property type="project" value="UniProtKB-KW"/>
</dbReference>
<evidence type="ECO:0000256" key="4">
    <source>
        <dbReference type="ARBA" id="ARBA00023136"/>
    </source>
</evidence>
<keyword evidence="5" id="KW-0812">Transmembrane</keyword>
<dbReference type="OrthoDB" id="6116320at2759"/>
<dbReference type="SMART" id="SM00207">
    <property type="entry name" value="TNF"/>
    <property type="match status" value="1"/>
</dbReference>
<sequence length="234" mass="26507">MGEVFVVDSQATPNLVPPKQRNKGTYLLYILLGLALFGVIVEGVLIYRLHQRISTQIPPEAAQHFKQIGENNTRGDAYSNEILPPLPTQKTDSDTKPAAFLHYNHSVKSGVMQWNFQGFPTLMHNFNYSNGNLIIPKDGYYYIFSKVSFKTCSIFKHEVKLKSSRYSYQPISFMTDMRCNCVEPTKTQEKGTQFSSYVGGVLKLYKKDEVYVSVSNHSKLTGTPSENFFGGFMI</sequence>
<dbReference type="KEGG" id="ipu:108258817"/>
<reference evidence="8" key="2">
    <citation type="submission" date="2025-08" db="UniProtKB">
        <authorList>
            <consortium name="RefSeq"/>
        </authorList>
    </citation>
    <scope>IDENTIFICATION</scope>
    <source>
        <tissue evidence="8">Blood</tissue>
    </source>
</reference>
<dbReference type="GO" id="GO:0005615">
    <property type="term" value="C:extracellular space"/>
    <property type="evidence" value="ECO:0007669"/>
    <property type="project" value="UniProtKB-KW"/>
</dbReference>
<protein>
    <submittedName>
        <fullName evidence="8">Tumor necrosis factor ligand superfamily member 6</fullName>
    </submittedName>
</protein>
<dbReference type="Pfam" id="PF00229">
    <property type="entry name" value="TNF"/>
    <property type="match status" value="1"/>
</dbReference>
<keyword evidence="4 5" id="KW-0472">Membrane</keyword>
<feature type="domain" description="THD" evidence="6">
    <location>
        <begin position="97"/>
        <end position="234"/>
    </location>
</feature>
<reference evidence="7" key="1">
    <citation type="journal article" date="2016" name="Nat. Commun.">
        <title>The channel catfish genome sequence provides insights into the evolution of scale formation in teleosts.</title>
        <authorList>
            <person name="Liu Z."/>
            <person name="Liu S."/>
            <person name="Yao J."/>
            <person name="Bao L."/>
            <person name="Zhang J."/>
            <person name="Li Y."/>
            <person name="Jiang C."/>
            <person name="Sun L."/>
            <person name="Wang R."/>
            <person name="Zhang Y."/>
            <person name="Zhou T."/>
            <person name="Zeng Q."/>
            <person name="Fu Q."/>
            <person name="Gao S."/>
            <person name="Li N."/>
            <person name="Koren S."/>
            <person name="Jiang Y."/>
            <person name="Zimin A."/>
            <person name="Xu P."/>
            <person name="Phillippy A.M."/>
            <person name="Geng X."/>
            <person name="Song L."/>
            <person name="Sun F."/>
            <person name="Li C."/>
            <person name="Wang X."/>
            <person name="Chen A."/>
            <person name="Jin Y."/>
            <person name="Yuan Z."/>
            <person name="Yang Y."/>
            <person name="Tan S."/>
            <person name="Peatman E."/>
            <person name="Lu J."/>
            <person name="Qin Z."/>
            <person name="Dunham R."/>
            <person name="Li Z."/>
            <person name="Sonstegard T."/>
            <person name="Feng J."/>
            <person name="Danzmann R.G."/>
            <person name="Schroeder S."/>
            <person name="Scheffler B."/>
            <person name="Duke M.V."/>
            <person name="Ballard L."/>
            <person name="Kucuktas H."/>
            <person name="Kaltenboeck L."/>
            <person name="Liu H."/>
            <person name="Armbruster J."/>
            <person name="Xie Y."/>
            <person name="Kirby M.L."/>
            <person name="Tian Y."/>
            <person name="Flanagan M.E."/>
            <person name="Mu W."/>
            <person name="Waldbieser G.C."/>
        </authorList>
    </citation>
    <scope>NUCLEOTIDE SEQUENCE [LARGE SCALE GENOMIC DNA]</scope>
    <source>
        <strain evidence="7">SDA103</strain>
    </source>
</reference>
<dbReference type="InterPro" id="IPR008983">
    <property type="entry name" value="Tumour_necrosis_fac-like_dom"/>
</dbReference>
<evidence type="ECO:0000256" key="5">
    <source>
        <dbReference type="SAM" id="Phobius"/>
    </source>
</evidence>
<dbReference type="RefSeq" id="XP_053532210.1">
    <property type="nucleotide sequence ID" value="XM_053676235.1"/>
</dbReference>
<accession>A0A9F7QY06</accession>
<name>A0A9F7QY06_ICTPU</name>
<organism evidence="7 8">
    <name type="scientific">Ictalurus punctatus</name>
    <name type="common">Channel catfish</name>
    <name type="synonym">Silurus punctatus</name>
    <dbReference type="NCBI Taxonomy" id="7998"/>
    <lineage>
        <taxon>Eukaryota</taxon>
        <taxon>Metazoa</taxon>
        <taxon>Chordata</taxon>
        <taxon>Craniata</taxon>
        <taxon>Vertebrata</taxon>
        <taxon>Euteleostomi</taxon>
        <taxon>Actinopterygii</taxon>
        <taxon>Neopterygii</taxon>
        <taxon>Teleostei</taxon>
        <taxon>Ostariophysi</taxon>
        <taxon>Siluriformes</taxon>
        <taxon>Ictaluridae</taxon>
        <taxon>Ictalurus</taxon>
    </lineage>
</organism>
<dbReference type="PANTHER" id="PTHR11471">
    <property type="entry name" value="TUMOR NECROSIS FACTOR FAMILY MEMBER"/>
    <property type="match status" value="1"/>
</dbReference>
<comment type="subcellular location">
    <subcellularLocation>
        <location evidence="1">Membrane</location>
    </subcellularLocation>
</comment>
<gene>
    <name evidence="8" type="primary">LOC108258817</name>
</gene>
<dbReference type="PROSITE" id="PS50049">
    <property type="entry name" value="THD_2"/>
    <property type="match status" value="1"/>
</dbReference>
<dbReference type="AlphaFoldDB" id="A0A9F7QY06"/>
<feature type="transmembrane region" description="Helical" evidence="5">
    <location>
        <begin position="26"/>
        <end position="47"/>
    </location>
</feature>
<dbReference type="SUPFAM" id="SSF49842">
    <property type="entry name" value="TNF-like"/>
    <property type="match status" value="1"/>
</dbReference>